<dbReference type="Proteomes" id="UP001056500">
    <property type="component" value="Chromosome"/>
</dbReference>
<dbReference type="SUPFAM" id="SSF111369">
    <property type="entry name" value="HlyD-like secretion proteins"/>
    <property type="match status" value="2"/>
</dbReference>
<organism evidence="7 8">
    <name type="scientific">Brevibacillus ruminantium</name>
    <dbReference type="NCBI Taxonomy" id="2950604"/>
    <lineage>
        <taxon>Bacteria</taxon>
        <taxon>Bacillati</taxon>
        <taxon>Bacillota</taxon>
        <taxon>Bacilli</taxon>
        <taxon>Bacillales</taxon>
        <taxon>Paenibacillaceae</taxon>
        <taxon>Brevibacillus</taxon>
    </lineage>
</organism>
<evidence type="ECO:0000259" key="5">
    <source>
        <dbReference type="Pfam" id="PF25954"/>
    </source>
</evidence>
<dbReference type="Pfam" id="PF25954">
    <property type="entry name" value="Beta-barrel_RND_2"/>
    <property type="match status" value="1"/>
</dbReference>
<keyword evidence="2" id="KW-0175">Coiled coil</keyword>
<dbReference type="EMBL" id="CP098755">
    <property type="protein sequence ID" value="USG63454.1"/>
    <property type="molecule type" value="Genomic_DNA"/>
</dbReference>
<accession>A0ABY4WDT7</accession>
<comment type="similarity">
    <text evidence="1">Belongs to the membrane fusion protein (MFP) (TC 8.A.1) family.</text>
</comment>
<reference evidence="7" key="1">
    <citation type="submission" date="2022-06" db="EMBL/GenBank/DDBJ databases">
        <title>Genome sequencing of Brevibacillus sp. BB3-R1.</title>
        <authorList>
            <person name="Heo J."/>
            <person name="Lee D."/>
            <person name="Won M."/>
            <person name="Han B.-H."/>
            <person name="Hong S.-B."/>
            <person name="Kwon S.-W."/>
        </authorList>
    </citation>
    <scope>NUCLEOTIDE SEQUENCE</scope>
    <source>
        <strain evidence="7">BB3-R1</strain>
    </source>
</reference>
<evidence type="ECO:0000256" key="3">
    <source>
        <dbReference type="SAM" id="SignalP"/>
    </source>
</evidence>
<dbReference type="InterPro" id="IPR058627">
    <property type="entry name" value="MdtA-like_C"/>
</dbReference>
<feature type="signal peptide" evidence="3">
    <location>
        <begin position="1"/>
        <end position="22"/>
    </location>
</feature>
<dbReference type="Gene3D" id="2.40.420.20">
    <property type="match status" value="1"/>
</dbReference>
<evidence type="ECO:0000256" key="2">
    <source>
        <dbReference type="SAM" id="Coils"/>
    </source>
</evidence>
<dbReference type="Pfam" id="PF25881">
    <property type="entry name" value="HH_YBHG"/>
    <property type="match status" value="1"/>
</dbReference>
<proteinExistence type="inferred from homology"/>
<keyword evidence="3" id="KW-0732">Signal</keyword>
<feature type="domain" description="YbhG-like alpha-helical hairpin" evidence="4">
    <location>
        <begin position="93"/>
        <end position="221"/>
    </location>
</feature>
<dbReference type="NCBIfam" id="TIGR01730">
    <property type="entry name" value="RND_mfp"/>
    <property type="match status" value="1"/>
</dbReference>
<evidence type="ECO:0000256" key="1">
    <source>
        <dbReference type="ARBA" id="ARBA00009477"/>
    </source>
</evidence>
<gene>
    <name evidence="7" type="ORF">NDK47_14835</name>
</gene>
<feature type="domain" description="CusB-like beta-barrel" evidence="5">
    <location>
        <begin position="274"/>
        <end position="331"/>
    </location>
</feature>
<evidence type="ECO:0000259" key="6">
    <source>
        <dbReference type="Pfam" id="PF25967"/>
    </source>
</evidence>
<feature type="chain" id="PRO_5046958170" evidence="3">
    <location>
        <begin position="23"/>
        <end position="407"/>
    </location>
</feature>
<feature type="coiled-coil region" evidence="2">
    <location>
        <begin position="95"/>
        <end position="148"/>
    </location>
</feature>
<dbReference type="Pfam" id="PF25967">
    <property type="entry name" value="RND-MFP_C"/>
    <property type="match status" value="1"/>
</dbReference>
<dbReference type="PRINTS" id="PR01490">
    <property type="entry name" value="RTXTOXIND"/>
</dbReference>
<sequence length="407" mass="43456">MKKHASILLALVVLTTAGCGPAPEQPQAQEETKAKVVEVFKVQKNQAPVLLTATGLVQANREASLQFGTSGKVSSISVGKGDKVSQGQLLASLDIQHYQSEIAAAAGQVEEATARKAKTLKGASAETIQKQQLQVQSAQQDLDKANEDLLTGEKLFAGGAISQSELDDRRRAKDQAAIKLRDHKLALDELTRGAEPEDVAMANASIKQAAGQVERAKKSLNDTKITAPFSGTIVDVSKQVGELASPGEQIVHIVDLAEVKITLDVSNDLINQFQERAKVEVVGEDGKKYEGTITFVSPVVDKQTGKYRIEVTTANTEGQWRGGMVATVELPRKVNGLLVPLESVGVSQGEHYVMAVVDGLTVKRPVKTGQMVGDQIEVISGLSEGDQLLRSGITFYVEGQKVEAKGE</sequence>
<keyword evidence="8" id="KW-1185">Reference proteome</keyword>
<dbReference type="Gene3D" id="2.40.30.170">
    <property type="match status" value="1"/>
</dbReference>
<dbReference type="Gene3D" id="1.10.287.470">
    <property type="entry name" value="Helix hairpin bin"/>
    <property type="match status" value="1"/>
</dbReference>
<evidence type="ECO:0000313" key="7">
    <source>
        <dbReference type="EMBL" id="USG63454.1"/>
    </source>
</evidence>
<evidence type="ECO:0000259" key="4">
    <source>
        <dbReference type="Pfam" id="PF25881"/>
    </source>
</evidence>
<evidence type="ECO:0000313" key="8">
    <source>
        <dbReference type="Proteomes" id="UP001056500"/>
    </source>
</evidence>
<feature type="domain" description="Multidrug resistance protein MdtA-like C-terminal permuted SH3" evidence="6">
    <location>
        <begin position="335"/>
        <end position="393"/>
    </location>
</feature>
<dbReference type="Gene3D" id="2.40.50.100">
    <property type="match status" value="1"/>
</dbReference>
<dbReference type="InterPro" id="IPR006143">
    <property type="entry name" value="RND_pump_MFP"/>
</dbReference>
<dbReference type="RefSeq" id="WP_251870536.1">
    <property type="nucleotide sequence ID" value="NZ_CP098755.1"/>
</dbReference>
<dbReference type="PROSITE" id="PS51257">
    <property type="entry name" value="PROKAR_LIPOPROTEIN"/>
    <property type="match status" value="1"/>
</dbReference>
<name>A0ABY4WDT7_9BACL</name>
<dbReference type="InterPro" id="IPR059052">
    <property type="entry name" value="HH_YbhG-like"/>
</dbReference>
<dbReference type="PANTHER" id="PTHR30469">
    <property type="entry name" value="MULTIDRUG RESISTANCE PROTEIN MDTA"/>
    <property type="match status" value="1"/>
</dbReference>
<dbReference type="InterPro" id="IPR058792">
    <property type="entry name" value="Beta-barrel_RND_2"/>
</dbReference>
<protein>
    <submittedName>
        <fullName evidence="7">Efflux RND transporter periplasmic adaptor subunit</fullName>
    </submittedName>
</protein>